<reference evidence="3" key="1">
    <citation type="journal article" date="2019" name="Sci. Rep.">
        <title>Draft genome of Tanacetum cinerariifolium, the natural source of mosquito coil.</title>
        <authorList>
            <person name="Yamashiro T."/>
            <person name="Shiraishi A."/>
            <person name="Satake H."/>
            <person name="Nakayama K."/>
        </authorList>
    </citation>
    <scope>NUCLEOTIDE SEQUENCE</scope>
</reference>
<dbReference type="PANTHER" id="PTHR33223">
    <property type="entry name" value="CCHC-TYPE DOMAIN-CONTAINING PROTEIN"/>
    <property type="match status" value="1"/>
</dbReference>
<accession>A0A699GZ41</accession>
<proteinExistence type="predicted"/>
<gene>
    <name evidence="3" type="ORF">Tci_259573</name>
</gene>
<feature type="domain" description="Retrotransposon gag" evidence="2">
    <location>
        <begin position="89"/>
        <end position="172"/>
    </location>
</feature>
<dbReference type="InterPro" id="IPR005162">
    <property type="entry name" value="Retrotrans_gag_dom"/>
</dbReference>
<dbReference type="PANTHER" id="PTHR33223:SF11">
    <property type="entry name" value="ELEMENT PROTEIN, PUTATIVE-RELATED"/>
    <property type="match status" value="1"/>
</dbReference>
<evidence type="ECO:0000256" key="1">
    <source>
        <dbReference type="SAM" id="MobiDB-lite"/>
    </source>
</evidence>
<comment type="caution">
    <text evidence="3">The sequence shown here is derived from an EMBL/GenBank/DDBJ whole genome shotgun (WGS) entry which is preliminary data.</text>
</comment>
<dbReference type="Pfam" id="PF03732">
    <property type="entry name" value="Retrotrans_gag"/>
    <property type="match status" value="1"/>
</dbReference>
<feature type="region of interest" description="Disordered" evidence="1">
    <location>
        <begin position="225"/>
        <end position="258"/>
    </location>
</feature>
<protein>
    <recommendedName>
        <fullName evidence="2">Retrotransposon gag domain-containing protein</fullName>
    </recommendedName>
</protein>
<name>A0A699GZ41_TANCI</name>
<organism evidence="3">
    <name type="scientific">Tanacetum cinerariifolium</name>
    <name type="common">Dalmatian daisy</name>
    <name type="synonym">Chrysanthemum cinerariifolium</name>
    <dbReference type="NCBI Taxonomy" id="118510"/>
    <lineage>
        <taxon>Eukaryota</taxon>
        <taxon>Viridiplantae</taxon>
        <taxon>Streptophyta</taxon>
        <taxon>Embryophyta</taxon>
        <taxon>Tracheophyta</taxon>
        <taxon>Spermatophyta</taxon>
        <taxon>Magnoliopsida</taxon>
        <taxon>eudicotyledons</taxon>
        <taxon>Gunneridae</taxon>
        <taxon>Pentapetalae</taxon>
        <taxon>asterids</taxon>
        <taxon>campanulids</taxon>
        <taxon>Asterales</taxon>
        <taxon>Asteraceae</taxon>
        <taxon>Asteroideae</taxon>
        <taxon>Anthemideae</taxon>
        <taxon>Anthemidinae</taxon>
        <taxon>Tanacetum</taxon>
    </lineage>
</organism>
<dbReference type="AlphaFoldDB" id="A0A699GZ41"/>
<evidence type="ECO:0000259" key="2">
    <source>
        <dbReference type="Pfam" id="PF03732"/>
    </source>
</evidence>
<dbReference type="EMBL" id="BKCJ010078178">
    <property type="protein sequence ID" value="GEW87597.1"/>
    <property type="molecule type" value="Genomic_DNA"/>
</dbReference>
<sequence>MGDDVDINALTIEQYMALIQDNNRSGIVKPKIGDDVKFELNSNFMRELRHKNFAGTNDQDAYKHVWRVLEIVDLFHFPGVTHDSVMLRVFPIILKGHALRWKKRLSVEVINTWELLEKEFIWKYCSPIKTAKKLEEIRNFNQEIDETLYHAWERYSDLLYRFLQHDLNCQQKAKETMFAVLSRMAMDKQDKSTLETPVDFEEEILDAEVQANEAIPLSDEEIALDAASSEGSISGPGSGGEDVEAEANYGYDVYHDDY</sequence>
<evidence type="ECO:0000313" key="3">
    <source>
        <dbReference type="EMBL" id="GEW87597.1"/>
    </source>
</evidence>